<dbReference type="STRING" id="446470.Snas_5542"/>
<dbReference type="Pfam" id="PF00440">
    <property type="entry name" value="TetR_N"/>
    <property type="match status" value="1"/>
</dbReference>
<dbReference type="InterPro" id="IPR023772">
    <property type="entry name" value="DNA-bd_HTH_TetR-type_CS"/>
</dbReference>
<evidence type="ECO:0000259" key="5">
    <source>
        <dbReference type="PROSITE" id="PS50977"/>
    </source>
</evidence>
<dbReference type="InterPro" id="IPR001647">
    <property type="entry name" value="HTH_TetR"/>
</dbReference>
<organism evidence="6 7">
    <name type="scientific">Stackebrandtia nassauensis (strain DSM 44728 / CIP 108903 / NRRL B-16338 / NBRC 102104 / LLR-40K-21)</name>
    <dbReference type="NCBI Taxonomy" id="446470"/>
    <lineage>
        <taxon>Bacteria</taxon>
        <taxon>Bacillati</taxon>
        <taxon>Actinomycetota</taxon>
        <taxon>Actinomycetes</taxon>
        <taxon>Glycomycetales</taxon>
        <taxon>Glycomycetaceae</taxon>
        <taxon>Stackebrandtia</taxon>
    </lineage>
</organism>
<evidence type="ECO:0000256" key="2">
    <source>
        <dbReference type="ARBA" id="ARBA00023125"/>
    </source>
</evidence>
<dbReference type="RefSeq" id="WP_013020744.1">
    <property type="nucleotide sequence ID" value="NC_013947.1"/>
</dbReference>
<sequence>MTTTRRGRPRSFDRDAALGRALDAFWRHGYEGTSMATLTEAMGLNPPSVYAAFGGKRELFDAVVAHYQEEKRELMASALSESGSAREAVARLLRVLADDYTDRSHPPGCLVISAAVNCSPAASEVEASLRAHREASKRAIAERIAVDHPARAEALALYVAAVVQGMSTQARDGATREQLRGLADTAMLAWPDGD</sequence>
<dbReference type="Gene3D" id="1.10.357.10">
    <property type="entry name" value="Tetracycline Repressor, domain 2"/>
    <property type="match status" value="1"/>
</dbReference>
<evidence type="ECO:0000313" key="6">
    <source>
        <dbReference type="EMBL" id="ADD45173.1"/>
    </source>
</evidence>
<dbReference type="InterPro" id="IPR036271">
    <property type="entry name" value="Tet_transcr_reg_TetR-rel_C_sf"/>
</dbReference>
<reference evidence="6 7" key="1">
    <citation type="journal article" date="2009" name="Stand. Genomic Sci.">
        <title>Complete genome sequence of Stackebrandtia nassauensis type strain (LLR-40K-21).</title>
        <authorList>
            <person name="Munk C."/>
            <person name="Lapidus A."/>
            <person name="Copeland A."/>
            <person name="Jando M."/>
            <person name="Mayilraj S."/>
            <person name="Glavina Del Rio T."/>
            <person name="Nolan M."/>
            <person name="Chen F."/>
            <person name="Lucas S."/>
            <person name="Tice H."/>
            <person name="Cheng J.F."/>
            <person name="Han C."/>
            <person name="Detter J.C."/>
            <person name="Bruce D."/>
            <person name="Goodwin L."/>
            <person name="Chain P."/>
            <person name="Pitluck S."/>
            <person name="Goker M."/>
            <person name="Ovchinikova G."/>
            <person name="Pati A."/>
            <person name="Ivanova N."/>
            <person name="Mavromatis K."/>
            <person name="Chen A."/>
            <person name="Palaniappan K."/>
            <person name="Land M."/>
            <person name="Hauser L."/>
            <person name="Chang Y.J."/>
            <person name="Jeffries C.D."/>
            <person name="Bristow J."/>
            <person name="Eisen J.A."/>
            <person name="Markowitz V."/>
            <person name="Hugenholtz P."/>
            <person name="Kyrpides N.C."/>
            <person name="Klenk H.P."/>
        </authorList>
    </citation>
    <scope>NUCLEOTIDE SEQUENCE [LARGE SCALE GENOMIC DNA]</scope>
    <source>
        <strain evidence="7">DSM 44728 / CIP 108903 / NRRL B-16338 / NBRC 102104 / LLR-40K-21</strain>
    </source>
</reference>
<dbReference type="AlphaFoldDB" id="D3PWU9"/>
<dbReference type="InterPro" id="IPR009057">
    <property type="entry name" value="Homeodomain-like_sf"/>
</dbReference>
<dbReference type="Proteomes" id="UP000000844">
    <property type="component" value="Chromosome"/>
</dbReference>
<keyword evidence="1" id="KW-0805">Transcription regulation</keyword>
<dbReference type="HOGENOM" id="CLU_069356_28_0_11"/>
<dbReference type="PROSITE" id="PS50977">
    <property type="entry name" value="HTH_TETR_2"/>
    <property type="match status" value="1"/>
</dbReference>
<evidence type="ECO:0000256" key="3">
    <source>
        <dbReference type="ARBA" id="ARBA00023163"/>
    </source>
</evidence>
<evidence type="ECO:0000256" key="4">
    <source>
        <dbReference type="PROSITE-ProRule" id="PRU00335"/>
    </source>
</evidence>
<dbReference type="OrthoDB" id="9805134at2"/>
<dbReference type="PANTHER" id="PTHR47506:SF1">
    <property type="entry name" value="HTH-TYPE TRANSCRIPTIONAL REGULATOR YJDC"/>
    <property type="match status" value="1"/>
</dbReference>
<feature type="domain" description="HTH tetR-type" evidence="5">
    <location>
        <begin position="11"/>
        <end position="71"/>
    </location>
</feature>
<dbReference type="SUPFAM" id="SSF48498">
    <property type="entry name" value="Tetracyclin repressor-like, C-terminal domain"/>
    <property type="match status" value="1"/>
</dbReference>
<dbReference type="GO" id="GO:0003677">
    <property type="term" value="F:DNA binding"/>
    <property type="evidence" value="ECO:0007669"/>
    <property type="project" value="UniProtKB-UniRule"/>
</dbReference>
<keyword evidence="7" id="KW-1185">Reference proteome</keyword>
<keyword evidence="2 4" id="KW-0238">DNA-binding</keyword>
<gene>
    <name evidence="6" type="ordered locus">Snas_5542</name>
</gene>
<evidence type="ECO:0000313" key="7">
    <source>
        <dbReference type="Proteomes" id="UP000000844"/>
    </source>
</evidence>
<dbReference type="Gene3D" id="1.10.10.60">
    <property type="entry name" value="Homeodomain-like"/>
    <property type="match status" value="1"/>
</dbReference>
<name>D3PWU9_STANL</name>
<feature type="DNA-binding region" description="H-T-H motif" evidence="4">
    <location>
        <begin position="34"/>
        <end position="53"/>
    </location>
</feature>
<protein>
    <submittedName>
        <fullName evidence="6">Transcriptional regulator, TetR family</fullName>
    </submittedName>
</protein>
<accession>D3PWU9</accession>
<evidence type="ECO:0000256" key="1">
    <source>
        <dbReference type="ARBA" id="ARBA00023015"/>
    </source>
</evidence>
<dbReference type="PROSITE" id="PS01081">
    <property type="entry name" value="HTH_TETR_1"/>
    <property type="match status" value="1"/>
</dbReference>
<dbReference type="EMBL" id="CP001778">
    <property type="protein sequence ID" value="ADD45173.1"/>
    <property type="molecule type" value="Genomic_DNA"/>
</dbReference>
<dbReference type="PANTHER" id="PTHR47506">
    <property type="entry name" value="TRANSCRIPTIONAL REGULATORY PROTEIN"/>
    <property type="match status" value="1"/>
</dbReference>
<dbReference type="SUPFAM" id="SSF46689">
    <property type="entry name" value="Homeodomain-like"/>
    <property type="match status" value="1"/>
</dbReference>
<keyword evidence="3" id="KW-0804">Transcription</keyword>
<dbReference type="eggNOG" id="COG1309">
    <property type="taxonomic scope" value="Bacteria"/>
</dbReference>
<proteinExistence type="predicted"/>
<dbReference type="KEGG" id="sna:Snas_5542"/>